<evidence type="ECO:0000313" key="2">
    <source>
        <dbReference type="Proteomes" id="UP000481153"/>
    </source>
</evidence>
<accession>A0A6G0X158</accession>
<proteinExistence type="predicted"/>
<dbReference type="VEuPathDB" id="FungiDB:AeMF1_003102"/>
<organism evidence="1 2">
    <name type="scientific">Aphanomyces euteiches</name>
    <dbReference type="NCBI Taxonomy" id="100861"/>
    <lineage>
        <taxon>Eukaryota</taxon>
        <taxon>Sar</taxon>
        <taxon>Stramenopiles</taxon>
        <taxon>Oomycota</taxon>
        <taxon>Saprolegniomycetes</taxon>
        <taxon>Saprolegniales</taxon>
        <taxon>Verrucalvaceae</taxon>
        <taxon>Aphanomyces</taxon>
    </lineage>
</organism>
<reference evidence="1 2" key="1">
    <citation type="submission" date="2019-07" db="EMBL/GenBank/DDBJ databases">
        <title>Genomics analysis of Aphanomyces spp. identifies a new class of oomycete effector associated with host adaptation.</title>
        <authorList>
            <person name="Gaulin E."/>
        </authorList>
    </citation>
    <scope>NUCLEOTIDE SEQUENCE [LARGE SCALE GENOMIC DNA]</scope>
    <source>
        <strain evidence="1 2">ATCC 201684</strain>
    </source>
</reference>
<name>A0A6G0X158_9STRA</name>
<dbReference type="AlphaFoldDB" id="A0A6G0X158"/>
<keyword evidence="2" id="KW-1185">Reference proteome</keyword>
<protein>
    <submittedName>
        <fullName evidence="1">Uncharacterized protein</fullName>
    </submittedName>
</protein>
<dbReference type="EMBL" id="VJMJ01000121">
    <property type="protein sequence ID" value="KAF0733586.1"/>
    <property type="molecule type" value="Genomic_DNA"/>
</dbReference>
<comment type="caution">
    <text evidence="1">The sequence shown here is derived from an EMBL/GenBank/DDBJ whole genome shotgun (WGS) entry which is preliminary data.</text>
</comment>
<sequence length="573" mass="65053">MEIQVVAQDAVMTFEKYRNCPLFVPGHGYNLAVVRLNPAYVPGEYFWPSFDIALVERTGPLEWRQVGGAATFTHQYVFADHLQSDDKQCSAWEMKFDLRDASTLYLWTWDPNTLYKLHIDPLHGITHVSTLSLPFNPVLKFNHGLNSYFSNDGSLLYLVSTCPWIHYEIDLDRFLFLRRSQDFMVSIETVRFGPLSHCFVVPGNASRSVLMVHHGYNSYDLHDVEHGRRAIVEFAKNDYCHIFPTSVNGEFGLLAVSSTHFTRLGDISTLVDLDCLSIPQACTTQNTDPATGQFENEEELPYDDSSEMVTLSIALEWSNPLPFPRAINVFALVIQNKTYMWRSTQWNRGHAFIIDPDSLDCVRVVSPRYEAILRSISASGHLSWDCPFLLDHRSLQQSLRESLPSHAGGLFPHEDTVADLLAADRPIGSCPLAWELVLSSPFLSIRDAVRVASVLPLAARKVAFRSGTSRCQELYTRFLDFAKMATEFAESEVDWIQDRAKSLMQFLISLEDDEAFVVLAESAYYATRGYDKDRVFAKRLLSRVKTLDSVVLHGKREVSTTIDIKSLRMQSMS</sequence>
<dbReference type="Proteomes" id="UP000481153">
    <property type="component" value="Unassembled WGS sequence"/>
</dbReference>
<gene>
    <name evidence="1" type="ORF">Ae201684_009521</name>
</gene>
<evidence type="ECO:0000313" key="1">
    <source>
        <dbReference type="EMBL" id="KAF0733586.1"/>
    </source>
</evidence>